<sequence length="109" mass="11504">MSYPNQPYGAPYGDRPPPGYGYPPPGPRNDGLRTTSIVALILNLVATVSCCNFLAIPGAIMAGLALGKVDSEPENAKSRLMWSWILFGSGFVVTIALFIVLGVSGAFDD</sequence>
<protein>
    <recommendedName>
        <fullName evidence="5">DUF4190 domain-containing protein</fullName>
    </recommendedName>
</protein>
<dbReference type="RefSeq" id="WP_397083840.1">
    <property type="nucleotide sequence ID" value="NZ_JBITGY010000006.1"/>
</dbReference>
<organism evidence="3 4">
    <name type="scientific">Nonomuraea typhae</name>
    <dbReference type="NCBI Taxonomy" id="2603600"/>
    <lineage>
        <taxon>Bacteria</taxon>
        <taxon>Bacillati</taxon>
        <taxon>Actinomycetota</taxon>
        <taxon>Actinomycetes</taxon>
        <taxon>Streptosporangiales</taxon>
        <taxon>Streptosporangiaceae</taxon>
        <taxon>Nonomuraea</taxon>
    </lineage>
</organism>
<keyword evidence="4" id="KW-1185">Reference proteome</keyword>
<feature type="transmembrane region" description="Helical" evidence="2">
    <location>
        <begin position="37"/>
        <end position="64"/>
    </location>
</feature>
<evidence type="ECO:0000256" key="1">
    <source>
        <dbReference type="SAM" id="MobiDB-lite"/>
    </source>
</evidence>
<evidence type="ECO:0000313" key="4">
    <source>
        <dbReference type="Proteomes" id="UP001612741"/>
    </source>
</evidence>
<name>A0ABW7YWR5_9ACTN</name>
<gene>
    <name evidence="3" type="ORF">ACIBG2_22305</name>
</gene>
<evidence type="ECO:0000256" key="2">
    <source>
        <dbReference type="SAM" id="Phobius"/>
    </source>
</evidence>
<keyword evidence="2" id="KW-0812">Transmembrane</keyword>
<keyword evidence="2" id="KW-0472">Membrane</keyword>
<reference evidence="3 4" key="1">
    <citation type="submission" date="2024-10" db="EMBL/GenBank/DDBJ databases">
        <title>The Natural Products Discovery Center: Release of the First 8490 Sequenced Strains for Exploring Actinobacteria Biosynthetic Diversity.</title>
        <authorList>
            <person name="Kalkreuter E."/>
            <person name="Kautsar S.A."/>
            <person name="Yang D."/>
            <person name="Bader C.D."/>
            <person name="Teijaro C.N."/>
            <person name="Fluegel L."/>
            <person name="Davis C.M."/>
            <person name="Simpson J.R."/>
            <person name="Lauterbach L."/>
            <person name="Steele A.D."/>
            <person name="Gui C."/>
            <person name="Meng S."/>
            <person name="Li G."/>
            <person name="Viehrig K."/>
            <person name="Ye F."/>
            <person name="Su P."/>
            <person name="Kiefer A.F."/>
            <person name="Nichols A."/>
            <person name="Cepeda A.J."/>
            <person name="Yan W."/>
            <person name="Fan B."/>
            <person name="Jiang Y."/>
            <person name="Adhikari A."/>
            <person name="Zheng C.-J."/>
            <person name="Schuster L."/>
            <person name="Cowan T.M."/>
            <person name="Smanski M.J."/>
            <person name="Chevrette M.G."/>
            <person name="De Carvalho L.P.S."/>
            <person name="Shen B."/>
        </authorList>
    </citation>
    <scope>NUCLEOTIDE SEQUENCE [LARGE SCALE GENOMIC DNA]</scope>
    <source>
        <strain evidence="3 4">NPDC050545</strain>
    </source>
</reference>
<dbReference type="Proteomes" id="UP001612741">
    <property type="component" value="Unassembled WGS sequence"/>
</dbReference>
<evidence type="ECO:0000313" key="3">
    <source>
        <dbReference type="EMBL" id="MFI6500132.1"/>
    </source>
</evidence>
<evidence type="ECO:0008006" key="5">
    <source>
        <dbReference type="Google" id="ProtNLM"/>
    </source>
</evidence>
<feature type="region of interest" description="Disordered" evidence="1">
    <location>
        <begin position="1"/>
        <end position="28"/>
    </location>
</feature>
<comment type="caution">
    <text evidence="3">The sequence shown here is derived from an EMBL/GenBank/DDBJ whole genome shotgun (WGS) entry which is preliminary data.</text>
</comment>
<feature type="transmembrane region" description="Helical" evidence="2">
    <location>
        <begin position="84"/>
        <end position="107"/>
    </location>
</feature>
<feature type="compositionally biased region" description="Pro residues" evidence="1">
    <location>
        <begin position="14"/>
        <end position="27"/>
    </location>
</feature>
<dbReference type="EMBL" id="JBITGY010000006">
    <property type="protein sequence ID" value="MFI6500132.1"/>
    <property type="molecule type" value="Genomic_DNA"/>
</dbReference>
<accession>A0ABW7YWR5</accession>
<proteinExistence type="predicted"/>
<keyword evidence="2" id="KW-1133">Transmembrane helix</keyword>